<evidence type="ECO:0000313" key="2">
    <source>
        <dbReference type="EMBL" id="GGJ78668.1"/>
    </source>
</evidence>
<dbReference type="AlphaFoldDB" id="A0A8J3FAX9"/>
<keyword evidence="1" id="KW-0472">Membrane</keyword>
<feature type="transmembrane region" description="Helical" evidence="1">
    <location>
        <begin position="34"/>
        <end position="54"/>
    </location>
</feature>
<organism evidence="2 3">
    <name type="scientific">Pilimelia anulata</name>
    <dbReference type="NCBI Taxonomy" id="53371"/>
    <lineage>
        <taxon>Bacteria</taxon>
        <taxon>Bacillati</taxon>
        <taxon>Actinomycetota</taxon>
        <taxon>Actinomycetes</taxon>
        <taxon>Micromonosporales</taxon>
        <taxon>Micromonosporaceae</taxon>
        <taxon>Pilimelia</taxon>
    </lineage>
</organism>
<reference evidence="2" key="1">
    <citation type="journal article" date="2014" name="Int. J. Syst. Evol. Microbiol.">
        <title>Complete genome sequence of Corynebacterium casei LMG S-19264T (=DSM 44701T), isolated from a smear-ripened cheese.</title>
        <authorList>
            <consortium name="US DOE Joint Genome Institute (JGI-PGF)"/>
            <person name="Walter F."/>
            <person name="Albersmeier A."/>
            <person name="Kalinowski J."/>
            <person name="Ruckert C."/>
        </authorList>
    </citation>
    <scope>NUCLEOTIDE SEQUENCE</scope>
    <source>
        <strain evidence="2">JCM 3090</strain>
    </source>
</reference>
<dbReference type="RefSeq" id="WP_189168408.1">
    <property type="nucleotide sequence ID" value="NZ_BMQB01000001.1"/>
</dbReference>
<comment type="caution">
    <text evidence="2">The sequence shown here is derived from an EMBL/GenBank/DDBJ whole genome shotgun (WGS) entry which is preliminary data.</text>
</comment>
<evidence type="ECO:0000256" key="1">
    <source>
        <dbReference type="SAM" id="Phobius"/>
    </source>
</evidence>
<accession>A0A8J3FAX9</accession>
<keyword evidence="3" id="KW-1185">Reference proteome</keyword>
<sequence>MFAILAAVLFGIAAIVQLFGLRLGGPLGAGPLTTLGLLCVALHLAGVGAGWRAGRRGGGGGRRW</sequence>
<reference evidence="2" key="2">
    <citation type="submission" date="2020-09" db="EMBL/GenBank/DDBJ databases">
        <authorList>
            <person name="Sun Q."/>
            <person name="Ohkuma M."/>
        </authorList>
    </citation>
    <scope>NUCLEOTIDE SEQUENCE</scope>
    <source>
        <strain evidence="2">JCM 3090</strain>
    </source>
</reference>
<dbReference type="Proteomes" id="UP000649739">
    <property type="component" value="Unassembled WGS sequence"/>
</dbReference>
<protein>
    <submittedName>
        <fullName evidence="2">Uncharacterized protein</fullName>
    </submittedName>
</protein>
<gene>
    <name evidence="2" type="ORF">GCM10010123_05770</name>
</gene>
<evidence type="ECO:0000313" key="3">
    <source>
        <dbReference type="Proteomes" id="UP000649739"/>
    </source>
</evidence>
<proteinExistence type="predicted"/>
<keyword evidence="1" id="KW-1133">Transmembrane helix</keyword>
<dbReference type="EMBL" id="BMQB01000001">
    <property type="protein sequence ID" value="GGJ78668.1"/>
    <property type="molecule type" value="Genomic_DNA"/>
</dbReference>
<keyword evidence="1" id="KW-0812">Transmembrane</keyword>
<name>A0A8J3FAX9_9ACTN</name>